<proteinExistence type="predicted"/>
<protein>
    <recommendedName>
        <fullName evidence="2">DUF7730 domain-containing protein</fullName>
    </recommendedName>
</protein>
<keyword evidence="4" id="KW-1185">Reference proteome</keyword>
<dbReference type="PANTHER" id="PTHR42085:SF8">
    <property type="entry name" value="F-BOX DOMAIN-CONTAINING PROTEIN"/>
    <property type="match status" value="1"/>
</dbReference>
<evidence type="ECO:0000313" key="3">
    <source>
        <dbReference type="EMBL" id="KAH7051144.1"/>
    </source>
</evidence>
<name>A0ABQ8GBP9_9PEZI</name>
<dbReference type="Proteomes" id="UP000774617">
    <property type="component" value="Unassembled WGS sequence"/>
</dbReference>
<gene>
    <name evidence="3" type="ORF">B0J12DRAFT_78620</name>
</gene>
<dbReference type="Pfam" id="PF24864">
    <property type="entry name" value="DUF7730"/>
    <property type="match status" value="1"/>
</dbReference>
<organism evidence="3 4">
    <name type="scientific">Macrophomina phaseolina</name>
    <dbReference type="NCBI Taxonomy" id="35725"/>
    <lineage>
        <taxon>Eukaryota</taxon>
        <taxon>Fungi</taxon>
        <taxon>Dikarya</taxon>
        <taxon>Ascomycota</taxon>
        <taxon>Pezizomycotina</taxon>
        <taxon>Dothideomycetes</taxon>
        <taxon>Dothideomycetes incertae sedis</taxon>
        <taxon>Botryosphaeriales</taxon>
        <taxon>Botryosphaeriaceae</taxon>
        <taxon>Macrophomina</taxon>
    </lineage>
</organism>
<dbReference type="InterPro" id="IPR038883">
    <property type="entry name" value="AN11006-like"/>
</dbReference>
<comment type="caution">
    <text evidence="3">The sequence shown here is derived from an EMBL/GenBank/DDBJ whole genome shotgun (WGS) entry which is preliminary data.</text>
</comment>
<evidence type="ECO:0000259" key="2">
    <source>
        <dbReference type="Pfam" id="PF24864"/>
    </source>
</evidence>
<dbReference type="EMBL" id="JAGTJR010000012">
    <property type="protein sequence ID" value="KAH7051144.1"/>
    <property type="molecule type" value="Genomic_DNA"/>
</dbReference>
<evidence type="ECO:0000256" key="1">
    <source>
        <dbReference type="SAM" id="MobiDB-lite"/>
    </source>
</evidence>
<dbReference type="PANTHER" id="PTHR42085">
    <property type="entry name" value="F-BOX DOMAIN-CONTAINING PROTEIN"/>
    <property type="match status" value="1"/>
</dbReference>
<sequence length="355" mass="40685">MSFTTTFNSLRSAAPASVVRLSSGLLSGPTLTVCENAPASAASKKRKRQTASIQRDYPMRQRESVSYAEIGSDDELINDSDEDGDYELTPRKKPKKTKPLPKQKIFPFLSLPRELRDMIYGYCLTDPIGAVYIEERTIRYRRAAVRVPKGPQVFINNYSCGAVDYLLPQWPQIETYPMGRPQPEPHAATLTPALLTVCKQMFNEALPLLYTQPMFFEDTCALHGFLSGLRRETRGLLLDITVLSDYSYRSLKSNFDIASLTLLAEGGSNLKALRFHDPCYSYRHRDDIPKRAARKFYRRAFRLLDVLQRERGVDEAVRVMRIFGNQYDSSRDYQPDEADEFGKELRRLMLKHLRT</sequence>
<dbReference type="InterPro" id="IPR056632">
    <property type="entry name" value="DUF7730"/>
</dbReference>
<reference evidence="3 4" key="1">
    <citation type="journal article" date="2021" name="Nat. Commun.">
        <title>Genetic determinants of endophytism in the Arabidopsis root mycobiome.</title>
        <authorList>
            <person name="Mesny F."/>
            <person name="Miyauchi S."/>
            <person name="Thiergart T."/>
            <person name="Pickel B."/>
            <person name="Atanasova L."/>
            <person name="Karlsson M."/>
            <person name="Huettel B."/>
            <person name="Barry K.W."/>
            <person name="Haridas S."/>
            <person name="Chen C."/>
            <person name="Bauer D."/>
            <person name="Andreopoulos W."/>
            <person name="Pangilinan J."/>
            <person name="LaButti K."/>
            <person name="Riley R."/>
            <person name="Lipzen A."/>
            <person name="Clum A."/>
            <person name="Drula E."/>
            <person name="Henrissat B."/>
            <person name="Kohler A."/>
            <person name="Grigoriev I.V."/>
            <person name="Martin F.M."/>
            <person name="Hacquard S."/>
        </authorList>
    </citation>
    <scope>NUCLEOTIDE SEQUENCE [LARGE SCALE GENOMIC DNA]</scope>
    <source>
        <strain evidence="3 4">MPI-SDFR-AT-0080</strain>
    </source>
</reference>
<feature type="compositionally biased region" description="Acidic residues" evidence="1">
    <location>
        <begin position="72"/>
        <end position="86"/>
    </location>
</feature>
<accession>A0ABQ8GBP9</accession>
<evidence type="ECO:0000313" key="4">
    <source>
        <dbReference type="Proteomes" id="UP000774617"/>
    </source>
</evidence>
<feature type="region of interest" description="Disordered" evidence="1">
    <location>
        <begin position="72"/>
        <end position="99"/>
    </location>
</feature>
<feature type="region of interest" description="Disordered" evidence="1">
    <location>
        <begin position="37"/>
        <end position="58"/>
    </location>
</feature>
<feature type="domain" description="DUF7730" evidence="2">
    <location>
        <begin position="108"/>
        <end position="216"/>
    </location>
</feature>